<comment type="catalytic activity">
    <reaction evidence="6">
        <text>L-alpha-aminoacyl-L-lysine(out) = L-alpha-aminoacyl-L-lysine(in)</text>
        <dbReference type="Rhea" id="RHEA:79383"/>
        <dbReference type="ChEBI" id="CHEBI:229966"/>
    </reaction>
</comment>
<comment type="catalytic activity">
    <reaction evidence="10">
        <text>L-arginyl-glycine(out) = L-arginyl-glycine(in)</text>
        <dbReference type="Rhea" id="RHEA:79391"/>
        <dbReference type="ChEBI" id="CHEBI:229955"/>
    </reaction>
</comment>
<organism evidence="19 20">
    <name type="scientific">Mizuhopecten yessoensis</name>
    <name type="common">Japanese scallop</name>
    <name type="synonym">Patinopecten yessoensis</name>
    <dbReference type="NCBI Taxonomy" id="6573"/>
    <lineage>
        <taxon>Eukaryota</taxon>
        <taxon>Metazoa</taxon>
        <taxon>Spiralia</taxon>
        <taxon>Lophotrochozoa</taxon>
        <taxon>Mollusca</taxon>
        <taxon>Bivalvia</taxon>
        <taxon>Autobranchia</taxon>
        <taxon>Pteriomorphia</taxon>
        <taxon>Pectinida</taxon>
        <taxon>Pectinoidea</taxon>
        <taxon>Pectinidae</taxon>
        <taxon>Mizuhopecten</taxon>
    </lineage>
</organism>
<evidence type="ECO:0000256" key="15">
    <source>
        <dbReference type="ARBA" id="ARBA00045018"/>
    </source>
</evidence>
<evidence type="ECO:0000256" key="4">
    <source>
        <dbReference type="ARBA" id="ARBA00044884"/>
    </source>
</evidence>
<keyword evidence="18" id="KW-0812">Transmembrane</keyword>
<keyword evidence="18" id="KW-0472">Membrane</keyword>
<feature type="transmembrane region" description="Helical" evidence="18">
    <location>
        <begin position="161"/>
        <end position="183"/>
    </location>
</feature>
<comment type="catalytic activity">
    <reaction evidence="3">
        <text>L-alpha-aminoacyl-L-arginine(out) = L-alpha-aminoacyl-L-arginine(in)</text>
        <dbReference type="Rhea" id="RHEA:79367"/>
        <dbReference type="ChEBI" id="CHEBI:229968"/>
    </reaction>
</comment>
<comment type="catalytic activity">
    <reaction evidence="4">
        <text>L-alpha-aminoacyl-L-histidine(out) = L-alpha-aminoacyl-L-histidine(in)</text>
        <dbReference type="Rhea" id="RHEA:79375"/>
        <dbReference type="ChEBI" id="CHEBI:229967"/>
    </reaction>
</comment>
<comment type="catalytic activity">
    <reaction evidence="12">
        <text>L-alanyl-L-lysine(out) = L-alanyl-L-lysine(in)</text>
        <dbReference type="Rhea" id="RHEA:79415"/>
        <dbReference type="ChEBI" id="CHEBI:192470"/>
    </reaction>
</comment>
<comment type="catalytic activity">
    <reaction evidence="1">
        <text>L-lysyl-L-alanine(out) = L-lysyl-L-alanine(in)</text>
        <dbReference type="Rhea" id="RHEA:79399"/>
        <dbReference type="ChEBI" id="CHEBI:229954"/>
    </reaction>
</comment>
<sequence length="301" mass="33455">MDVTEWKTRYVLLVFACFLPFGCYFNIDVPGALQKDLQGVHTKNCTNLTTNTTNTTCCSDCLGLGPDRYNQLYAAYSWMNAVNALPGGYFIDRIGNRGSAILTTMVASVGSVLFAVSVTDSIRGTSVMFPLMFCGRLLLGAGTGPALIVQNRMLASWFPDNILLVFSLMVVVLRLGNVSNFFLTANIANWIGLSTTLWIAAAICCISIVCAVVVSLLDYYGQSRVKVEMKVAQRSNFVTLREIRLLPKTFWLYSVVIMSFYACYLPLIGNVNTYKIGTDIPKRRRPITTELCMTYLSSYRQ</sequence>
<evidence type="ECO:0000256" key="11">
    <source>
        <dbReference type="ARBA" id="ARBA00044912"/>
    </source>
</evidence>
<dbReference type="Gene3D" id="1.20.1250.20">
    <property type="entry name" value="MFS general substrate transporter like domains"/>
    <property type="match status" value="1"/>
</dbReference>
<evidence type="ECO:0000256" key="7">
    <source>
        <dbReference type="ARBA" id="ARBA00044898"/>
    </source>
</evidence>
<feature type="transmembrane region" description="Helical" evidence="18">
    <location>
        <begin position="128"/>
        <end position="149"/>
    </location>
</feature>
<feature type="transmembrane region" description="Helical" evidence="18">
    <location>
        <begin position="195"/>
        <end position="220"/>
    </location>
</feature>
<comment type="catalytic activity">
    <reaction evidence="9">
        <text>L-lysyl-L-lysine(out) = L-lysyl-L-lysine(in)</text>
        <dbReference type="Rhea" id="RHEA:79403"/>
        <dbReference type="ChEBI" id="CHEBI:229956"/>
    </reaction>
</comment>
<dbReference type="AlphaFoldDB" id="A0A210QW92"/>
<evidence type="ECO:0000256" key="5">
    <source>
        <dbReference type="ARBA" id="ARBA00044891"/>
    </source>
</evidence>
<comment type="catalytic activity">
    <reaction evidence="11">
        <text>L-histidyl-L-alpha-amino acid(out) = L-histidyl-L-alpha-amino acid(in)</text>
        <dbReference type="Rhea" id="RHEA:79379"/>
        <dbReference type="ChEBI" id="CHEBI:229964"/>
    </reaction>
</comment>
<reference evidence="19 20" key="1">
    <citation type="journal article" date="2017" name="Nat. Ecol. Evol.">
        <title>Scallop genome provides insights into evolution of bilaterian karyotype and development.</title>
        <authorList>
            <person name="Wang S."/>
            <person name="Zhang J."/>
            <person name="Jiao W."/>
            <person name="Li J."/>
            <person name="Xun X."/>
            <person name="Sun Y."/>
            <person name="Guo X."/>
            <person name="Huan P."/>
            <person name="Dong B."/>
            <person name="Zhang L."/>
            <person name="Hu X."/>
            <person name="Sun X."/>
            <person name="Wang J."/>
            <person name="Zhao C."/>
            <person name="Wang Y."/>
            <person name="Wang D."/>
            <person name="Huang X."/>
            <person name="Wang R."/>
            <person name="Lv J."/>
            <person name="Li Y."/>
            <person name="Zhang Z."/>
            <person name="Liu B."/>
            <person name="Lu W."/>
            <person name="Hui Y."/>
            <person name="Liang J."/>
            <person name="Zhou Z."/>
            <person name="Hou R."/>
            <person name="Li X."/>
            <person name="Liu Y."/>
            <person name="Li H."/>
            <person name="Ning X."/>
            <person name="Lin Y."/>
            <person name="Zhao L."/>
            <person name="Xing Q."/>
            <person name="Dou J."/>
            <person name="Li Y."/>
            <person name="Mao J."/>
            <person name="Guo H."/>
            <person name="Dou H."/>
            <person name="Li T."/>
            <person name="Mu C."/>
            <person name="Jiang W."/>
            <person name="Fu Q."/>
            <person name="Fu X."/>
            <person name="Miao Y."/>
            <person name="Liu J."/>
            <person name="Yu Q."/>
            <person name="Li R."/>
            <person name="Liao H."/>
            <person name="Li X."/>
            <person name="Kong Y."/>
            <person name="Jiang Z."/>
            <person name="Chourrout D."/>
            <person name="Li R."/>
            <person name="Bao Z."/>
        </authorList>
    </citation>
    <scope>NUCLEOTIDE SEQUENCE [LARGE SCALE GENOMIC DNA]</scope>
    <source>
        <strain evidence="19 20">PY_sf001</strain>
    </source>
</reference>
<evidence type="ECO:0000256" key="16">
    <source>
        <dbReference type="ARBA" id="ARBA00045709"/>
    </source>
</evidence>
<keyword evidence="18" id="KW-1133">Transmembrane helix</keyword>
<evidence type="ECO:0000256" key="9">
    <source>
        <dbReference type="ARBA" id="ARBA00044900"/>
    </source>
</evidence>
<proteinExistence type="predicted"/>
<keyword evidence="20" id="KW-1185">Reference proteome</keyword>
<dbReference type="OrthoDB" id="6086639at2759"/>
<comment type="catalytic activity">
    <reaction evidence="2">
        <text>L-histidyl-glycine(out) = L-histidyl-glycine(in)</text>
        <dbReference type="Rhea" id="RHEA:79395"/>
        <dbReference type="ChEBI" id="CHEBI:229957"/>
    </reaction>
</comment>
<name>A0A210QW92_MIZYE</name>
<comment type="subunit">
    <text evidence="17">Homodimer. Interacts with lysosomal protein GLMP (via lumenal domain); the interaction starts while both proteins are still in the endoplasmic reticulum and is required for stabilization of MFSD1 in lysosomes but has no direct effect on its targeting to lysosomes or transporter activity.</text>
</comment>
<feature type="transmembrane region" description="Helical" evidence="18">
    <location>
        <begin position="73"/>
        <end position="91"/>
    </location>
</feature>
<comment type="catalytic activity">
    <reaction evidence="13">
        <text>L-lysyl-glycine(out) = L-lysyl-glycine(in)</text>
        <dbReference type="Rhea" id="RHEA:79407"/>
        <dbReference type="ChEBI" id="CHEBI:191202"/>
    </reaction>
</comment>
<dbReference type="EMBL" id="NEDP02001549">
    <property type="protein sequence ID" value="OWF53005.1"/>
    <property type="molecule type" value="Genomic_DNA"/>
</dbReference>
<protein>
    <recommendedName>
        <fullName evidence="14">Lysosomal dipeptide transporter MFSD1</fullName>
    </recommendedName>
    <alternativeName>
        <fullName evidence="15">Major facilitator superfamily domain-containing protein 1</fullName>
    </alternativeName>
</protein>
<dbReference type="SUPFAM" id="SSF103473">
    <property type="entry name" value="MFS general substrate transporter"/>
    <property type="match status" value="1"/>
</dbReference>
<comment type="caution">
    <text evidence="19">The sequence shown here is derived from an EMBL/GenBank/DDBJ whole genome shotgun (WGS) entry which is preliminary data.</text>
</comment>
<comment type="catalytic activity">
    <reaction evidence="5">
        <text>L-lysyl-L-alpha-amino acid(out) = L-lysyl-L-alpha-amino acid(in)</text>
        <dbReference type="Rhea" id="RHEA:79387"/>
        <dbReference type="ChEBI" id="CHEBI:229965"/>
    </reaction>
</comment>
<evidence type="ECO:0000256" key="10">
    <source>
        <dbReference type="ARBA" id="ARBA00044903"/>
    </source>
</evidence>
<dbReference type="PANTHER" id="PTHR23512">
    <property type="entry name" value="MAJOR FACILITATOR SUPERFAMILY DOMAIN-CONTAINING PROTEIN 1"/>
    <property type="match status" value="1"/>
</dbReference>
<evidence type="ECO:0000256" key="8">
    <source>
        <dbReference type="ARBA" id="ARBA00044899"/>
    </source>
</evidence>
<dbReference type="InterPro" id="IPR011701">
    <property type="entry name" value="MFS"/>
</dbReference>
<dbReference type="Proteomes" id="UP000242188">
    <property type="component" value="Unassembled WGS sequence"/>
</dbReference>
<dbReference type="InterPro" id="IPR052187">
    <property type="entry name" value="MFSD1"/>
</dbReference>
<evidence type="ECO:0000256" key="18">
    <source>
        <dbReference type="SAM" id="Phobius"/>
    </source>
</evidence>
<evidence type="ECO:0000256" key="13">
    <source>
        <dbReference type="ARBA" id="ARBA00044924"/>
    </source>
</evidence>
<dbReference type="PANTHER" id="PTHR23512:SF5">
    <property type="entry name" value="MAJOR FACILITATOR SUPERFAMILY DOMAIN-CONTAINING PROTEIN 1"/>
    <property type="match status" value="1"/>
</dbReference>
<evidence type="ECO:0000256" key="14">
    <source>
        <dbReference type="ARBA" id="ARBA00044985"/>
    </source>
</evidence>
<comment type="function">
    <text evidence="16">Lysosomal dipeptide uniporter that selectively exports lysine, arginine or histidine-containing dipeptides with a net positive charge from the lysosome lumen into the cytosol. Could play a role in a specific type of protein O-glycosylation indirectly regulating macrophages migration and tissue invasion. Also essential for liver homeostasis.</text>
</comment>
<evidence type="ECO:0000256" key="1">
    <source>
        <dbReference type="ARBA" id="ARBA00044876"/>
    </source>
</evidence>
<comment type="catalytic activity">
    <reaction evidence="8">
        <text>L-arginyl-L-alpha-amino acid(out) = L-arginyl-L-alpha-amino acid(in)</text>
        <dbReference type="Rhea" id="RHEA:79371"/>
        <dbReference type="ChEBI" id="CHEBI:84315"/>
    </reaction>
</comment>
<evidence type="ECO:0000256" key="3">
    <source>
        <dbReference type="ARBA" id="ARBA00044881"/>
    </source>
</evidence>
<evidence type="ECO:0000313" key="20">
    <source>
        <dbReference type="Proteomes" id="UP000242188"/>
    </source>
</evidence>
<gene>
    <name evidence="19" type="ORF">KP79_PYT05535</name>
</gene>
<accession>A0A210QW92</accession>
<feature type="transmembrane region" description="Helical" evidence="18">
    <location>
        <begin position="250"/>
        <end position="269"/>
    </location>
</feature>
<comment type="catalytic activity">
    <reaction evidence="7">
        <text>L-aspartyl-L-lysine(out) = L-aspartyl-L-lysine(in)</text>
        <dbReference type="Rhea" id="RHEA:79411"/>
        <dbReference type="ChEBI" id="CHEBI:229953"/>
    </reaction>
</comment>
<evidence type="ECO:0000256" key="2">
    <source>
        <dbReference type="ARBA" id="ARBA00044878"/>
    </source>
</evidence>
<evidence type="ECO:0000256" key="6">
    <source>
        <dbReference type="ARBA" id="ARBA00044893"/>
    </source>
</evidence>
<feature type="transmembrane region" description="Helical" evidence="18">
    <location>
        <begin position="98"/>
        <end position="116"/>
    </location>
</feature>
<evidence type="ECO:0000313" key="19">
    <source>
        <dbReference type="EMBL" id="OWF53005.1"/>
    </source>
</evidence>
<dbReference type="InterPro" id="IPR036259">
    <property type="entry name" value="MFS_trans_sf"/>
</dbReference>
<dbReference type="Pfam" id="PF07690">
    <property type="entry name" value="MFS_1"/>
    <property type="match status" value="1"/>
</dbReference>
<feature type="transmembrane region" description="Helical" evidence="18">
    <location>
        <begin position="10"/>
        <end position="27"/>
    </location>
</feature>
<evidence type="ECO:0000256" key="17">
    <source>
        <dbReference type="ARBA" id="ARBA00046376"/>
    </source>
</evidence>
<dbReference type="GO" id="GO:0022857">
    <property type="term" value="F:transmembrane transporter activity"/>
    <property type="evidence" value="ECO:0007669"/>
    <property type="project" value="InterPro"/>
</dbReference>
<evidence type="ECO:0000256" key="12">
    <source>
        <dbReference type="ARBA" id="ARBA00044919"/>
    </source>
</evidence>